<keyword evidence="2" id="KW-0378">Hydrolase</keyword>
<evidence type="ECO:0000259" key="3">
    <source>
        <dbReference type="Pfam" id="PF00561"/>
    </source>
</evidence>
<protein>
    <recommendedName>
        <fullName evidence="3">AB hydrolase-1 domain-containing protein</fullName>
    </recommendedName>
</protein>
<dbReference type="Proteomes" id="UP001107558">
    <property type="component" value="Chromosome 3"/>
</dbReference>
<gene>
    <name evidence="4" type="ORF">PVAND_002106</name>
</gene>
<evidence type="ECO:0000313" key="4">
    <source>
        <dbReference type="EMBL" id="KAG5671938.1"/>
    </source>
</evidence>
<evidence type="ECO:0000256" key="2">
    <source>
        <dbReference type="ARBA" id="ARBA00022801"/>
    </source>
</evidence>
<evidence type="ECO:0000256" key="1">
    <source>
        <dbReference type="ARBA" id="ARBA00008645"/>
    </source>
</evidence>
<dbReference type="InterPro" id="IPR050266">
    <property type="entry name" value="AB_hydrolase_sf"/>
</dbReference>
<dbReference type="Pfam" id="PF00561">
    <property type="entry name" value="Abhydrolase_1"/>
    <property type="match status" value="1"/>
</dbReference>
<proteinExistence type="inferred from homology"/>
<dbReference type="SUPFAM" id="SSF53474">
    <property type="entry name" value="alpha/beta-Hydrolases"/>
    <property type="match status" value="1"/>
</dbReference>
<dbReference type="AlphaFoldDB" id="A0A9J6BQA2"/>
<dbReference type="EMBL" id="JADBJN010000003">
    <property type="protein sequence ID" value="KAG5671938.1"/>
    <property type="molecule type" value="Genomic_DNA"/>
</dbReference>
<accession>A0A9J6BQA2</accession>
<keyword evidence="5" id="KW-1185">Reference proteome</keyword>
<dbReference type="InterPro" id="IPR029058">
    <property type="entry name" value="AB_hydrolase_fold"/>
</dbReference>
<feature type="domain" description="AB hydrolase-1" evidence="3">
    <location>
        <begin position="38"/>
        <end position="142"/>
    </location>
</feature>
<organism evidence="4 5">
    <name type="scientific">Polypedilum vanderplanki</name>
    <name type="common">Sleeping chironomid midge</name>
    <dbReference type="NCBI Taxonomy" id="319348"/>
    <lineage>
        <taxon>Eukaryota</taxon>
        <taxon>Metazoa</taxon>
        <taxon>Ecdysozoa</taxon>
        <taxon>Arthropoda</taxon>
        <taxon>Hexapoda</taxon>
        <taxon>Insecta</taxon>
        <taxon>Pterygota</taxon>
        <taxon>Neoptera</taxon>
        <taxon>Endopterygota</taxon>
        <taxon>Diptera</taxon>
        <taxon>Nematocera</taxon>
        <taxon>Chironomoidea</taxon>
        <taxon>Chironomidae</taxon>
        <taxon>Chironominae</taxon>
        <taxon>Polypedilum</taxon>
        <taxon>Polypedilum</taxon>
    </lineage>
</organism>
<comment type="caution">
    <text evidence="4">The sequence shown here is derived from an EMBL/GenBank/DDBJ whole genome shotgun (WGS) entry which is preliminary data.</text>
</comment>
<name>A0A9J6BQA2_POLVA</name>
<dbReference type="Gene3D" id="3.40.50.1820">
    <property type="entry name" value="alpha/beta hydrolase"/>
    <property type="match status" value="1"/>
</dbReference>
<dbReference type="PANTHER" id="PTHR43798:SF14">
    <property type="entry name" value="SERINE HYDROLASE-LIKE PROTEIN DDB_G0286239"/>
    <property type="match status" value="1"/>
</dbReference>
<dbReference type="GO" id="GO:0016787">
    <property type="term" value="F:hydrolase activity"/>
    <property type="evidence" value="ECO:0007669"/>
    <property type="project" value="UniProtKB-KW"/>
</dbReference>
<dbReference type="GO" id="GO:0016020">
    <property type="term" value="C:membrane"/>
    <property type="evidence" value="ECO:0007669"/>
    <property type="project" value="TreeGrafter"/>
</dbReference>
<dbReference type="PANTHER" id="PTHR43798">
    <property type="entry name" value="MONOACYLGLYCEROL LIPASE"/>
    <property type="match status" value="1"/>
</dbReference>
<evidence type="ECO:0000313" key="5">
    <source>
        <dbReference type="Proteomes" id="UP001107558"/>
    </source>
</evidence>
<dbReference type="OrthoDB" id="190201at2759"/>
<reference evidence="4" key="1">
    <citation type="submission" date="2021-03" db="EMBL/GenBank/DDBJ databases">
        <title>Chromosome level genome of the anhydrobiotic midge Polypedilum vanderplanki.</title>
        <authorList>
            <person name="Yoshida Y."/>
            <person name="Kikawada T."/>
            <person name="Gusev O."/>
        </authorList>
    </citation>
    <scope>NUCLEOTIDE SEQUENCE</scope>
    <source>
        <strain evidence="4">NIAS01</strain>
        <tissue evidence="4">Whole body or cell culture</tissue>
    </source>
</reference>
<comment type="similarity">
    <text evidence="1">Belongs to the AB hydrolase superfamily.</text>
</comment>
<sequence length="317" mass="36984">MKLNSLVENNFEYEEIKIKLPYGGHISGKWWGNRSIRPILCLHGRQDNCGTFDRLIPLLSKDFSYLAIDLPGHGKSSRYPDGVMIHIFDYCHIINYIRDEYKWDKISFITHSMSSTIAYIYAGIYPNQVDMVVSIDILKPPIYGKKEIENRLNFAYENFLIADGRNREKIEPPAYEYDELIEKLIIGSSKSVTKGTAPFLLERNILPSKKFPKKYYFSRDRRLQFAILVNIPQEYQVEIAKRLTMPFLFIKASSSHWTSSSTKERDDEVLKILNQQPNFQHCIVESNSHHVHLVEPEKVAPLINEFLNKHKKLKSKL</sequence>
<dbReference type="InterPro" id="IPR000073">
    <property type="entry name" value="AB_hydrolase_1"/>
</dbReference>